<name>Q6YRR4_SYNY3</name>
<keyword evidence="3" id="KW-1185">Reference proteome</keyword>
<evidence type="ECO:0000313" key="2">
    <source>
        <dbReference type="EMBL" id="BAD02147.1"/>
    </source>
</evidence>
<feature type="region of interest" description="Disordered" evidence="1">
    <location>
        <begin position="103"/>
        <end position="127"/>
    </location>
</feature>
<organism evidence="2 3">
    <name type="scientific">Synechocystis sp. (strain ATCC 27184 / PCC 6803 / Kazusa)</name>
    <dbReference type="NCBI Taxonomy" id="1111708"/>
    <lineage>
        <taxon>Bacteria</taxon>
        <taxon>Bacillati</taxon>
        <taxon>Cyanobacteriota</taxon>
        <taxon>Cyanophyceae</taxon>
        <taxon>Synechococcales</taxon>
        <taxon>Merismopediaceae</taxon>
        <taxon>Synechocystis</taxon>
    </lineage>
</organism>
<gene>
    <name evidence="2" type="ordered locus">slr6090</name>
</gene>
<proteinExistence type="predicted"/>
<geneLocation type="plasmid" evidence="2 3">
    <name>pSYSX</name>
</geneLocation>
<dbReference type="EMBL" id="AP006585">
    <property type="protein sequence ID" value="BAD02147.1"/>
    <property type="molecule type" value="Genomic_DNA"/>
</dbReference>
<dbReference type="KEGG" id="syn:slr6090"/>
<protein>
    <submittedName>
        <fullName evidence="2">Slr6090 protein</fullName>
    </submittedName>
</protein>
<accession>Q6YRR4</accession>
<dbReference type="Proteomes" id="UP000001425">
    <property type="component" value="Plasmid pSYSX"/>
</dbReference>
<evidence type="ECO:0000256" key="1">
    <source>
        <dbReference type="SAM" id="MobiDB-lite"/>
    </source>
</evidence>
<reference evidence="2 3" key="1">
    <citation type="journal article" date="2003" name="DNA Res.">
        <title>Structural analysis of four large plasmids harboring in a unicellular cyanobacterium, Synechocystis sp. PCC 6803.</title>
        <authorList>
            <person name="Kaneko T."/>
            <person name="Nakamura Y."/>
            <person name="Sasamoto S."/>
            <person name="Watanabe A."/>
            <person name="Kohara M."/>
            <person name="Matsumoto M."/>
            <person name="Shimpo S."/>
            <person name="Yamada M."/>
            <person name="Tabata S."/>
        </authorList>
    </citation>
    <scope>NUCLEOTIDE SEQUENCE [LARGE SCALE GENOMIC DNA]</scope>
    <source>
        <strain evidence="3">ATCC 27184 / PCC 6803 / Kazusa</strain>
    </source>
</reference>
<dbReference type="InParanoid" id="Q6YRR4"/>
<dbReference type="EnsemblBacteria" id="BAD02147">
    <property type="protein sequence ID" value="BAD02147"/>
    <property type="gene ID" value="BAD02147"/>
</dbReference>
<sequence>MKHYKTSHGSYSSAFSPLLVNNPNHSSFGENKLQPTSRHNPCPVCAKTNGNCRTIADGGVLCMTFPDGDGHPDHRYVKPSENGLWGVHYPRKDGDFDRQAWEKRKEERETRNQEIERQSREKCLSPEQRDRGYKAILDQLTLTDEDRSYLEGRGILPEVIARCRSVKKWQKLSHTAHVNLPGVNRYGSGLNNPADGILIAIPGIGGYLTNLRLNVPLDLNRKYSAISSANRGLKPNLEDGGTPFGIFFPENWTDFTHIGICEGPEYKAPSAAQRLNFPVVGFEGAAGMTTIKRYPARLKQIEDYVKEQLCKLTKNEYLKLSSVWQSTMMSFATFLTGQTTKDTQTEYSFPVQISAQFAFKILGVCLFPTMNGQKIGTIFTESKKLLKEWSTPSSFGTKEPTPTELSDTLPPSHSRKFSSPFRFCLIPDAGMEKNSSVMGFYTKTLKAIESQGYLVDVADWGQGHDKSVGDIDEISPEQIAAIQLVSPEEAFADVPGLQSTVAEFKDWVSKQVKRIKPQGFGAPVIAGELFTGDRVDALIKQLEKNRYVLDASWTGDGKSHAIVPLAKVLAHRLETLHPEQEIKIYLISHSYRQPTVEALTAIQAMPTRHGDRYFPHGELEEAANCIRSKQFNQVAEKGYNPHQGGKHNPICHSCPAFNYCGTDPGMFRQQRRLALQHQIIRCHPSQIPAKGENQLTVVIWDEPAEEQPTKTINTNIGELDQEIAYHRRHSQLSDAQKDILDEMASLLERLMAGAPKLGLDTAEVLNQVKDLNQDLLGELITLLEQKERDLFDIFPAPTLATFKDNQDAFAGLTAKETAKLKGQFRRSNQYAVGEATKMTEEKLQELPSNGLIHLLRCLQGQASVQIQLFPQNLLLTIDRRQELAPIRNADYVVALDATNNGADFACLLNVEKDKVKVIKRKTEKPFQNLKVVQIVLPGWGSSRPSDRAMEKAIAVKDALFQAYGPMPVLTYKAQLETLLAAGQWYRDSRGSNQFEGQPQMLSCGLPLPNLGAIKAQFLATGGQPADFEEHYHRRSQREVLQNFGRQRANRYPRQQFTHFIITGDPQHNTIHDLGWVKEFGADYVCLHGFEITPHAGDRSQIARWHIVEAIRSGFTTGSAIAEKLGCSRRNVTDVLTNGGATLTKVTKALLDTTELGSSSYKSPIRLGSHLEDLPSEILALLGINLPEAIAEVVEIIQAVGWRSFAEDYLPTLPQRLRSTILATFWSFLDLVAPAPV</sequence>
<evidence type="ECO:0000313" key="3">
    <source>
        <dbReference type="Proteomes" id="UP000001425"/>
    </source>
</evidence>
<dbReference type="AlphaFoldDB" id="Q6YRR4"/>
<keyword evidence="2" id="KW-0614">Plasmid</keyword>
<feature type="region of interest" description="Disordered" evidence="1">
    <location>
        <begin position="391"/>
        <end position="414"/>
    </location>
</feature>